<gene>
    <name evidence="5" type="ORF">EPA93_10455</name>
</gene>
<dbReference type="InterPro" id="IPR051209">
    <property type="entry name" value="FAD-bind_Monooxygenase_sf"/>
</dbReference>
<accession>A0A4P6JNU4</accession>
<dbReference type="InterPro" id="IPR036188">
    <property type="entry name" value="FAD/NAD-bd_sf"/>
</dbReference>
<evidence type="ECO:0000313" key="6">
    <source>
        <dbReference type="Proteomes" id="UP000290365"/>
    </source>
</evidence>
<dbReference type="SUPFAM" id="SSF51905">
    <property type="entry name" value="FAD/NAD(P)-binding domain"/>
    <property type="match status" value="1"/>
</dbReference>
<dbReference type="Gene3D" id="3.50.50.60">
    <property type="entry name" value="FAD/NAD(P)-binding domain"/>
    <property type="match status" value="2"/>
</dbReference>
<dbReference type="GO" id="GO:0050660">
    <property type="term" value="F:flavin adenine dinucleotide binding"/>
    <property type="evidence" value="ECO:0007669"/>
    <property type="project" value="InterPro"/>
</dbReference>
<evidence type="ECO:0000313" key="5">
    <source>
        <dbReference type="EMBL" id="QBD76406.1"/>
    </source>
</evidence>
<evidence type="ECO:0000256" key="4">
    <source>
        <dbReference type="ARBA" id="ARBA00023002"/>
    </source>
</evidence>
<dbReference type="KEGG" id="kbs:EPA93_10455"/>
<dbReference type="Proteomes" id="UP000290365">
    <property type="component" value="Chromosome"/>
</dbReference>
<evidence type="ECO:0000256" key="2">
    <source>
        <dbReference type="ARBA" id="ARBA00022630"/>
    </source>
</evidence>
<dbReference type="OrthoDB" id="9778740at2"/>
<name>A0A4P6JNU4_KTERU</name>
<dbReference type="GO" id="GO:0050661">
    <property type="term" value="F:NADP binding"/>
    <property type="evidence" value="ECO:0007669"/>
    <property type="project" value="InterPro"/>
</dbReference>
<organism evidence="5 6">
    <name type="scientific">Ktedonosporobacter rubrisoli</name>
    <dbReference type="NCBI Taxonomy" id="2509675"/>
    <lineage>
        <taxon>Bacteria</taxon>
        <taxon>Bacillati</taxon>
        <taxon>Chloroflexota</taxon>
        <taxon>Ktedonobacteria</taxon>
        <taxon>Ktedonobacterales</taxon>
        <taxon>Ktedonosporobacteraceae</taxon>
        <taxon>Ktedonosporobacter</taxon>
    </lineage>
</organism>
<dbReference type="EMBL" id="CP035758">
    <property type="protein sequence ID" value="QBD76406.1"/>
    <property type="molecule type" value="Genomic_DNA"/>
</dbReference>
<reference evidence="5 6" key="1">
    <citation type="submission" date="2019-01" db="EMBL/GenBank/DDBJ databases">
        <title>Ktedonosporobacter rubrisoli SCAWS-G2.</title>
        <authorList>
            <person name="Huang Y."/>
            <person name="Yan B."/>
        </authorList>
    </citation>
    <scope>NUCLEOTIDE SEQUENCE [LARGE SCALE GENOMIC DNA]</scope>
    <source>
        <strain evidence="5 6">SCAWS-G2</strain>
    </source>
</reference>
<keyword evidence="6" id="KW-1185">Reference proteome</keyword>
<dbReference type="PANTHER" id="PTHR42877:SF4">
    <property type="entry name" value="FAD_NAD(P)-BINDING DOMAIN-CONTAINING PROTEIN-RELATED"/>
    <property type="match status" value="1"/>
</dbReference>
<keyword evidence="2" id="KW-0285">Flavoprotein</keyword>
<dbReference type="GO" id="GO:0004499">
    <property type="term" value="F:N,N-dimethylaniline monooxygenase activity"/>
    <property type="evidence" value="ECO:0007669"/>
    <property type="project" value="InterPro"/>
</dbReference>
<dbReference type="RefSeq" id="WP_129887160.1">
    <property type="nucleotide sequence ID" value="NZ_CP035758.1"/>
</dbReference>
<proteinExistence type="inferred from homology"/>
<sequence length="526" mass="60301">MFHAFAGKKRSLHFRRLILPDESSTSSASPLHIHIAIVGAGFSGLGMAIRLKQQRQEDFIILEQAADIGGTWRDNTYPGCACDIPSHLYSYSFALNPHWSRKYSPQHEIRDYLRRCARRFGILPHIWWKSELQHAAWHEEERRWHITTSRGKCTADILILGQGPLQEPSLPAIAGIESFEGCLFHSAQWRHDYDLSGKRVAVIGTGASAIQFVPHIQPQVSRLLLFQRTPPWIVPRLDQAIPAWQQRLFRLLPLTQRFVRTRIYWRNELTALGLVYRQEILEKAMRFARLYLEAQVADPELRAKLTPHYTIGCKRILLSDDFYPAVSQTNVDVITESISEVRAHSILTADGSEHEIDTLICATGFQVADTRLPYCIYGCDGRTLAQHWQMGRSAYLGTTVAEFPNLFLLIGPNTGLGHNSMVFMIESQITYILHCLHLMEQRHLQAVELRPTIQETFNTALQQRMRGTVWMSGCSSWYLDSGSGRNSTLWPGFTFEFWLKTRRFDPQHYILQPRPAAVQRQDTVAP</sequence>
<keyword evidence="3" id="KW-0274">FAD</keyword>
<dbReference type="PANTHER" id="PTHR42877">
    <property type="entry name" value="L-ORNITHINE N(5)-MONOOXYGENASE-RELATED"/>
    <property type="match status" value="1"/>
</dbReference>
<dbReference type="Pfam" id="PF00743">
    <property type="entry name" value="FMO-like"/>
    <property type="match status" value="1"/>
</dbReference>
<dbReference type="AlphaFoldDB" id="A0A4P6JNU4"/>
<keyword evidence="4" id="KW-0560">Oxidoreductase</keyword>
<evidence type="ECO:0000256" key="1">
    <source>
        <dbReference type="ARBA" id="ARBA00010139"/>
    </source>
</evidence>
<protein>
    <submittedName>
        <fullName evidence="5">NAD(P)/FAD-dependent oxidoreductase</fullName>
    </submittedName>
</protein>
<comment type="similarity">
    <text evidence="1">Belongs to the FAD-binding monooxygenase family.</text>
</comment>
<evidence type="ECO:0000256" key="3">
    <source>
        <dbReference type="ARBA" id="ARBA00022827"/>
    </source>
</evidence>
<dbReference type="InterPro" id="IPR020946">
    <property type="entry name" value="Flavin_mOase-like"/>
</dbReference>